<evidence type="ECO:0000259" key="1">
    <source>
        <dbReference type="Pfam" id="PF25089"/>
    </source>
</evidence>
<reference evidence="2" key="1">
    <citation type="submission" date="2020-01" db="EMBL/GenBank/DDBJ databases">
        <authorList>
            <person name="Mishra B."/>
        </authorList>
    </citation>
    <scope>NUCLEOTIDE SEQUENCE [LARGE SCALE GENOMIC DNA]</scope>
</reference>
<dbReference type="OrthoDB" id="2013011at2759"/>
<evidence type="ECO:0000313" key="2">
    <source>
        <dbReference type="EMBL" id="CAA7060463.1"/>
    </source>
</evidence>
<dbReference type="EMBL" id="CACVBM020001829">
    <property type="protein sequence ID" value="CAA7060463.1"/>
    <property type="molecule type" value="Genomic_DNA"/>
</dbReference>
<name>A0A6D2L7Q1_9BRAS</name>
<dbReference type="Proteomes" id="UP000467841">
    <property type="component" value="Unassembled WGS sequence"/>
</dbReference>
<dbReference type="Pfam" id="PF25089">
    <property type="entry name" value="DUF7804"/>
    <property type="match status" value="1"/>
</dbReference>
<feature type="domain" description="DUF7804" evidence="1">
    <location>
        <begin position="77"/>
        <end position="156"/>
    </location>
</feature>
<sequence>MASARICYGGGGSACAVRCDRRTMTARSSTCVVPVANRRNRCEIGKISMTMADLAPTPAVKLERTNIGERKRGGSVVSREKLDEWLRDSVVEIVKNLRESPLLVHLYAEANGALTTTATSPEAEDWPALEGRWDRGEERTPEGVILVEKLADDEVADQELEGDDYGGACGESTRAWGIVAQGRGTDCSPVCYLLKTTRVGSGMGTVCTHFCLVKVKSFRETTVSQLNNSWLVQTGQ</sequence>
<protein>
    <recommendedName>
        <fullName evidence="1">DUF7804 domain-containing protein</fullName>
    </recommendedName>
</protein>
<keyword evidence="3" id="KW-1185">Reference proteome</keyword>
<organism evidence="2 3">
    <name type="scientific">Microthlaspi erraticum</name>
    <dbReference type="NCBI Taxonomy" id="1685480"/>
    <lineage>
        <taxon>Eukaryota</taxon>
        <taxon>Viridiplantae</taxon>
        <taxon>Streptophyta</taxon>
        <taxon>Embryophyta</taxon>
        <taxon>Tracheophyta</taxon>
        <taxon>Spermatophyta</taxon>
        <taxon>Magnoliopsida</taxon>
        <taxon>eudicotyledons</taxon>
        <taxon>Gunneridae</taxon>
        <taxon>Pentapetalae</taxon>
        <taxon>rosids</taxon>
        <taxon>malvids</taxon>
        <taxon>Brassicales</taxon>
        <taxon>Brassicaceae</taxon>
        <taxon>Coluteocarpeae</taxon>
        <taxon>Microthlaspi</taxon>
    </lineage>
</organism>
<evidence type="ECO:0000313" key="3">
    <source>
        <dbReference type="Proteomes" id="UP000467841"/>
    </source>
</evidence>
<accession>A0A6D2L7Q1</accession>
<dbReference type="PANTHER" id="PTHR35127:SF6">
    <property type="entry name" value="(RAPE) HYPOTHETICAL PROTEIN"/>
    <property type="match status" value="1"/>
</dbReference>
<comment type="caution">
    <text evidence="2">The sequence shown here is derived from an EMBL/GenBank/DDBJ whole genome shotgun (WGS) entry which is preliminary data.</text>
</comment>
<proteinExistence type="predicted"/>
<dbReference type="PANTHER" id="PTHR35127">
    <property type="entry name" value="OS03G0736900 PROTEIN"/>
    <property type="match status" value="1"/>
</dbReference>
<dbReference type="InterPro" id="IPR056706">
    <property type="entry name" value="DUF7804"/>
</dbReference>
<dbReference type="AlphaFoldDB" id="A0A6D2L7Q1"/>
<gene>
    <name evidence="2" type="ORF">MERR_LOCUS47699</name>
</gene>